<proteinExistence type="predicted"/>
<dbReference type="Proteomes" id="UP001295684">
    <property type="component" value="Unassembled WGS sequence"/>
</dbReference>
<comment type="caution">
    <text evidence="1">The sequence shown here is derived from an EMBL/GenBank/DDBJ whole genome shotgun (WGS) entry which is preliminary data.</text>
</comment>
<keyword evidence="2" id="KW-1185">Reference proteome</keyword>
<reference evidence="1" key="1">
    <citation type="submission" date="2023-07" db="EMBL/GenBank/DDBJ databases">
        <authorList>
            <consortium name="AG Swart"/>
            <person name="Singh M."/>
            <person name="Singh A."/>
            <person name="Seah K."/>
            <person name="Emmerich C."/>
        </authorList>
    </citation>
    <scope>NUCLEOTIDE SEQUENCE</scope>
    <source>
        <strain evidence="1">DP1</strain>
    </source>
</reference>
<gene>
    <name evidence="1" type="ORF">ECRASSUSDP1_LOCUS3945</name>
</gene>
<name>A0AAD1U9G4_EUPCR</name>
<evidence type="ECO:0000313" key="1">
    <source>
        <dbReference type="EMBL" id="CAI2362621.1"/>
    </source>
</evidence>
<dbReference type="EMBL" id="CAMPGE010003777">
    <property type="protein sequence ID" value="CAI2362621.1"/>
    <property type="molecule type" value="Genomic_DNA"/>
</dbReference>
<dbReference type="AlphaFoldDB" id="A0AAD1U9G4"/>
<organism evidence="1 2">
    <name type="scientific">Euplotes crassus</name>
    <dbReference type="NCBI Taxonomy" id="5936"/>
    <lineage>
        <taxon>Eukaryota</taxon>
        <taxon>Sar</taxon>
        <taxon>Alveolata</taxon>
        <taxon>Ciliophora</taxon>
        <taxon>Intramacronucleata</taxon>
        <taxon>Spirotrichea</taxon>
        <taxon>Hypotrichia</taxon>
        <taxon>Euplotida</taxon>
        <taxon>Euplotidae</taxon>
        <taxon>Moneuplotes</taxon>
    </lineage>
</organism>
<protein>
    <submittedName>
        <fullName evidence="1">Uncharacterized protein</fullName>
    </submittedName>
</protein>
<sequence length="465" mass="54038">MAFHCTVKERRNGEKRSFKGEMSYLSNIPENKDGLGSTFEKYKKTSKEPIKEIKSFDNTTPPKWKHKALKYSYCNKKLNRRNHNGSSKKSPSDFLKIRNKHLSIISLGGSRAKDHRELSLSRNTSSEKMHNSIKKLARRLEDSSQKGLSIKRSLERSKESIPDMPDLSIFAKSIMNTERKWYNIETSGVFEDADKKVDDYCNDQNLTRYSVINKLLITNRKKGRKNHSVKRRKNKYIPLKRDQGTETEEPDQFMSLLEDPSKIEKIIRILTDLKDDIIKRDLEDIKNQITKSFVMNKIQDFSDKCMEVIKKQQEIIKKLSKLTIPTHSRAESGFNYSTEKHTQSVNSSQEEAFGVKYDPKQSHHYKIDSNLYKELVQKLKVIIASKDKELESSAKCVDTLKERIKLLDKEVSELKKQGSFIINTNFSRPTSEEEEDHGSIYSSDTEDVYCMKDLSMNNCIPRMCD</sequence>
<accession>A0AAD1U9G4</accession>
<evidence type="ECO:0000313" key="2">
    <source>
        <dbReference type="Proteomes" id="UP001295684"/>
    </source>
</evidence>